<evidence type="ECO:0000256" key="5">
    <source>
        <dbReference type="ARBA" id="ARBA00022970"/>
    </source>
</evidence>
<keyword evidence="4" id="KW-0067">ATP-binding</keyword>
<feature type="domain" description="ABC transporter" evidence="6">
    <location>
        <begin position="15"/>
        <end position="255"/>
    </location>
</feature>
<dbReference type="GeneID" id="92835716"/>
<dbReference type="Proteomes" id="UP000013190">
    <property type="component" value="Unassembled WGS sequence"/>
</dbReference>
<dbReference type="SUPFAM" id="SSF52540">
    <property type="entry name" value="P-loop containing nucleoside triphosphate hydrolases"/>
    <property type="match status" value="1"/>
</dbReference>
<evidence type="ECO:0000256" key="4">
    <source>
        <dbReference type="ARBA" id="ARBA00022840"/>
    </source>
</evidence>
<dbReference type="CDD" id="cd03224">
    <property type="entry name" value="ABC_TM1139_LivF_branched"/>
    <property type="match status" value="1"/>
</dbReference>
<dbReference type="InterPro" id="IPR003593">
    <property type="entry name" value="AAA+_ATPase"/>
</dbReference>
<evidence type="ECO:0000259" key="6">
    <source>
        <dbReference type="PROSITE" id="PS50893"/>
    </source>
</evidence>
<sequence>MSQERQKADDFQALLDVNDIEVIYNQSILALKQISLSVGNGEIVALLGANGAGKSTTLKSISQLIGAENGKILRGQIEYLGASVLGQNPSELVEKGLVQVLEGRHCFTHLTVDENLRTGGFIHSPSRANLSELLDKIYHYFPRLAEKKKTLAGYTSGGEQQMLAIGRALMTQPRLVLLDEPSMGLAPKIIDEIFELIKTLKDQEGISFLIAEQNIRLALGYTDYAYLIENGEVRSCGETQKLYESGDIQRAYLASAV</sequence>
<evidence type="ECO:0000313" key="8">
    <source>
        <dbReference type="Proteomes" id="UP000013190"/>
    </source>
</evidence>
<dbReference type="InterPro" id="IPR003439">
    <property type="entry name" value="ABC_transporter-like_ATP-bd"/>
</dbReference>
<organism evidence="7 8">
    <name type="scientific">Acinetobacter modestus</name>
    <dbReference type="NCBI Taxonomy" id="1776740"/>
    <lineage>
        <taxon>Bacteria</taxon>
        <taxon>Pseudomonadati</taxon>
        <taxon>Pseudomonadota</taxon>
        <taxon>Gammaproteobacteria</taxon>
        <taxon>Moraxellales</taxon>
        <taxon>Moraxellaceae</taxon>
        <taxon>Acinetobacter</taxon>
    </lineage>
</organism>
<evidence type="ECO:0000256" key="1">
    <source>
        <dbReference type="ARBA" id="ARBA00005417"/>
    </source>
</evidence>
<keyword evidence="3" id="KW-0547">Nucleotide-binding</keyword>
<dbReference type="InterPro" id="IPR027417">
    <property type="entry name" value="P-loop_NTPase"/>
</dbReference>
<evidence type="ECO:0000313" key="7">
    <source>
        <dbReference type="EMBL" id="ENU26791.1"/>
    </source>
</evidence>
<evidence type="ECO:0000256" key="2">
    <source>
        <dbReference type="ARBA" id="ARBA00022448"/>
    </source>
</evidence>
<name>A0ABN0JN62_9GAMM</name>
<dbReference type="PANTHER" id="PTHR43820:SF4">
    <property type="entry name" value="HIGH-AFFINITY BRANCHED-CHAIN AMINO ACID TRANSPORT ATP-BINDING PROTEIN LIVF"/>
    <property type="match status" value="1"/>
</dbReference>
<evidence type="ECO:0000256" key="3">
    <source>
        <dbReference type="ARBA" id="ARBA00022741"/>
    </source>
</evidence>
<reference evidence="7 8" key="2">
    <citation type="journal article" date="2016" name="Int. J. Syst. Evol. Microbiol.">
        <title>Taxonomy of haemolytic and/or proteolytic strains of the genus Acinetobacter with the proposal of Acinetobacter courvalinii sp. nov. (genomic species 14 sensu Bouvet &amp; Jeanjean), Acinetobacter dispersus sp. nov. (genomic species 17), Acinetobacter modestus sp. nov., Acinetobacter proteolyticus sp. nov. and Acinetobacter vivianii sp. nov.</title>
        <authorList>
            <person name="Nemec A."/>
            <person name="Radolfova-Krizova L."/>
            <person name="Maixnerova M."/>
            <person name="Vrestiakova E."/>
            <person name="Jezek P."/>
            <person name="Sedo O."/>
        </authorList>
    </citation>
    <scope>NUCLEOTIDE SEQUENCE [LARGE SCALE GENOMIC DNA]</scope>
    <source>
        <strain evidence="7 8">NIPH 236</strain>
    </source>
</reference>
<keyword evidence="5" id="KW-0029">Amino-acid transport</keyword>
<proteinExistence type="inferred from homology"/>
<dbReference type="InterPro" id="IPR052156">
    <property type="entry name" value="BCAA_Transport_ATP-bd_LivF"/>
</dbReference>
<gene>
    <name evidence="7" type="ORF">F992_02340</name>
</gene>
<dbReference type="PANTHER" id="PTHR43820">
    <property type="entry name" value="HIGH-AFFINITY BRANCHED-CHAIN AMINO ACID TRANSPORT ATP-BINDING PROTEIN LIVF"/>
    <property type="match status" value="1"/>
</dbReference>
<dbReference type="PROSITE" id="PS50893">
    <property type="entry name" value="ABC_TRANSPORTER_2"/>
    <property type="match status" value="1"/>
</dbReference>
<dbReference type="SMART" id="SM00382">
    <property type="entry name" value="AAA"/>
    <property type="match status" value="1"/>
</dbReference>
<protein>
    <recommendedName>
        <fullName evidence="6">ABC transporter domain-containing protein</fullName>
    </recommendedName>
</protein>
<dbReference type="Pfam" id="PF00005">
    <property type="entry name" value="ABC_tran"/>
    <property type="match status" value="1"/>
</dbReference>
<keyword evidence="8" id="KW-1185">Reference proteome</keyword>
<comment type="similarity">
    <text evidence="1">Belongs to the ABC transporter superfamily.</text>
</comment>
<reference evidence="8" key="1">
    <citation type="submission" date="2013-02" db="EMBL/GenBank/DDBJ databases">
        <title>The Genome Sequence of Acinetobacter sp. NIPH 236.</title>
        <authorList>
            <consortium name="The Broad Institute Genome Sequencing Platform"/>
            <consortium name="The Broad Institute Genome Sequencing Center for Infectious Disease"/>
            <person name="Cerqueira G."/>
            <person name="Feldgarden M."/>
            <person name="Courvalin P."/>
            <person name="Perichon B."/>
            <person name="Grillot-Courvalin C."/>
            <person name="Clermont D."/>
            <person name="Rocha E."/>
            <person name="Yoon E.-J."/>
            <person name="Nemec A."/>
            <person name="Walker B."/>
            <person name="Young S.K."/>
            <person name="Zeng Q."/>
            <person name="Gargeya S."/>
            <person name="Fitzgerald M."/>
            <person name="Haas B."/>
            <person name="Abouelleil A."/>
            <person name="Alvarado L."/>
            <person name="Arachchi H.M."/>
            <person name="Berlin A.M."/>
            <person name="Chapman S.B."/>
            <person name="Dewar J."/>
            <person name="Goldberg J."/>
            <person name="Griggs A."/>
            <person name="Gujja S."/>
            <person name="Hansen M."/>
            <person name="Howarth C."/>
            <person name="Imamovic A."/>
            <person name="Larimer J."/>
            <person name="McCowan C."/>
            <person name="Murphy C."/>
            <person name="Neiman D."/>
            <person name="Pearson M."/>
            <person name="Priest M."/>
            <person name="Roberts A."/>
            <person name="Saif S."/>
            <person name="Shea T."/>
            <person name="Sisk P."/>
            <person name="Sykes S."/>
            <person name="Wortman J."/>
            <person name="Nusbaum C."/>
            <person name="Birren B."/>
        </authorList>
    </citation>
    <scope>NUCLEOTIDE SEQUENCE [LARGE SCALE GENOMIC DNA]</scope>
    <source>
        <strain evidence="8">NIPH 236</strain>
    </source>
</reference>
<dbReference type="Gene3D" id="3.40.50.300">
    <property type="entry name" value="P-loop containing nucleotide triphosphate hydrolases"/>
    <property type="match status" value="1"/>
</dbReference>
<keyword evidence="2" id="KW-0813">Transport</keyword>
<dbReference type="RefSeq" id="WP_004662840.1">
    <property type="nucleotide sequence ID" value="NZ_BMDV01000001.1"/>
</dbReference>
<accession>A0ABN0JN62</accession>
<comment type="caution">
    <text evidence="7">The sequence shown here is derived from an EMBL/GenBank/DDBJ whole genome shotgun (WGS) entry which is preliminary data.</text>
</comment>
<dbReference type="EMBL" id="APOJ01000025">
    <property type="protein sequence ID" value="ENU26791.1"/>
    <property type="molecule type" value="Genomic_DNA"/>
</dbReference>